<name>A0AA40FLS0_9HYME</name>
<dbReference type="Proteomes" id="UP001177670">
    <property type="component" value="Unassembled WGS sequence"/>
</dbReference>
<evidence type="ECO:0000313" key="2">
    <source>
        <dbReference type="Proteomes" id="UP001177670"/>
    </source>
</evidence>
<dbReference type="AlphaFoldDB" id="A0AA40FLS0"/>
<gene>
    <name evidence="1" type="ORF">K0M31_010214</name>
</gene>
<reference evidence="1" key="1">
    <citation type="submission" date="2021-10" db="EMBL/GenBank/DDBJ databases">
        <title>Melipona bicolor Genome sequencing and assembly.</title>
        <authorList>
            <person name="Araujo N.S."/>
            <person name="Arias M.C."/>
        </authorList>
    </citation>
    <scope>NUCLEOTIDE SEQUENCE</scope>
    <source>
        <strain evidence="1">USP_2M_L1-L4_2017</strain>
        <tissue evidence="1">Whole body</tissue>
    </source>
</reference>
<organism evidence="1 2">
    <name type="scientific">Melipona bicolor</name>
    <dbReference type="NCBI Taxonomy" id="60889"/>
    <lineage>
        <taxon>Eukaryota</taxon>
        <taxon>Metazoa</taxon>
        <taxon>Ecdysozoa</taxon>
        <taxon>Arthropoda</taxon>
        <taxon>Hexapoda</taxon>
        <taxon>Insecta</taxon>
        <taxon>Pterygota</taxon>
        <taxon>Neoptera</taxon>
        <taxon>Endopterygota</taxon>
        <taxon>Hymenoptera</taxon>
        <taxon>Apocrita</taxon>
        <taxon>Aculeata</taxon>
        <taxon>Apoidea</taxon>
        <taxon>Anthophila</taxon>
        <taxon>Apidae</taxon>
        <taxon>Melipona</taxon>
    </lineage>
</organism>
<proteinExistence type="predicted"/>
<evidence type="ECO:0000313" key="1">
    <source>
        <dbReference type="EMBL" id="KAK1121412.1"/>
    </source>
</evidence>
<feature type="non-terminal residue" evidence="1">
    <location>
        <position position="1"/>
    </location>
</feature>
<sequence>GEKGGNSNNAARIIKEFDVFQTIGERHDVSSTPRSPINVLPISGDESPERITPVYIFAVNCDSRFPRQFYDRLSRKWETQKAEVTLSRVGPVISERKASSPDTGLHDRLIRPDIAIHSGSRV</sequence>
<comment type="caution">
    <text evidence="1">The sequence shown here is derived from an EMBL/GenBank/DDBJ whole genome shotgun (WGS) entry which is preliminary data.</text>
</comment>
<dbReference type="EMBL" id="JAHYIQ010000026">
    <property type="protein sequence ID" value="KAK1121412.1"/>
    <property type="molecule type" value="Genomic_DNA"/>
</dbReference>
<accession>A0AA40FLS0</accession>
<protein>
    <submittedName>
        <fullName evidence="1">Uncharacterized protein</fullName>
    </submittedName>
</protein>
<keyword evidence="2" id="KW-1185">Reference proteome</keyword>